<name>A0ACB9RGQ9_9MYRT</name>
<evidence type="ECO:0000313" key="2">
    <source>
        <dbReference type="Proteomes" id="UP001057402"/>
    </source>
</evidence>
<proteinExistence type="predicted"/>
<organism evidence="1 2">
    <name type="scientific">Melastoma candidum</name>
    <dbReference type="NCBI Taxonomy" id="119954"/>
    <lineage>
        <taxon>Eukaryota</taxon>
        <taxon>Viridiplantae</taxon>
        <taxon>Streptophyta</taxon>
        <taxon>Embryophyta</taxon>
        <taxon>Tracheophyta</taxon>
        <taxon>Spermatophyta</taxon>
        <taxon>Magnoliopsida</taxon>
        <taxon>eudicotyledons</taxon>
        <taxon>Gunneridae</taxon>
        <taxon>Pentapetalae</taxon>
        <taxon>rosids</taxon>
        <taxon>malvids</taxon>
        <taxon>Myrtales</taxon>
        <taxon>Melastomataceae</taxon>
        <taxon>Melastomatoideae</taxon>
        <taxon>Melastomateae</taxon>
        <taxon>Melastoma</taxon>
    </lineage>
</organism>
<comment type="caution">
    <text evidence="1">The sequence shown here is derived from an EMBL/GenBank/DDBJ whole genome shotgun (WGS) entry which is preliminary data.</text>
</comment>
<dbReference type="EMBL" id="CM042883">
    <property type="protein sequence ID" value="KAI4377885.1"/>
    <property type="molecule type" value="Genomic_DNA"/>
</dbReference>
<sequence>MGSTTAVGDVVPLAPGKNIVVDYPRLVLFPLPLQGHTNSMLQLAQILASQGFSVTILHARYNSPRPSDHPGLDFRPFDVTSPTAELETMSGDPMALISRLNAACATPFRETLMELTGEGGGVACLVTDTCWHFTQAVADDMGIPRMVLRTTSISSMSAFTAVSRLHKDGLLPLPESQLEEAVPELLPLRMKDLPMVPTRNPKYFFWLLAEIDRTTELCAGLISNSFEELEETKLAESRRAIPIPFFLIGPFHKRFPSSSTPLAGELLQDPSCGSSYKSLQKLTDYLLSSCQLILEE</sequence>
<accession>A0ACB9RGQ9</accession>
<dbReference type="Proteomes" id="UP001057402">
    <property type="component" value="Chromosome 4"/>
</dbReference>
<reference evidence="2" key="1">
    <citation type="journal article" date="2023" name="Front. Plant Sci.">
        <title>Chromosomal-level genome assembly of Melastoma candidum provides insights into trichome evolution.</title>
        <authorList>
            <person name="Zhong Y."/>
            <person name="Wu W."/>
            <person name="Sun C."/>
            <person name="Zou P."/>
            <person name="Liu Y."/>
            <person name="Dai S."/>
            <person name="Zhou R."/>
        </authorList>
    </citation>
    <scope>NUCLEOTIDE SEQUENCE [LARGE SCALE GENOMIC DNA]</scope>
</reference>
<protein>
    <submittedName>
        <fullName evidence="1">Uncharacterized protein</fullName>
    </submittedName>
</protein>
<evidence type="ECO:0000313" key="1">
    <source>
        <dbReference type="EMBL" id="KAI4377885.1"/>
    </source>
</evidence>
<keyword evidence="2" id="KW-1185">Reference proteome</keyword>
<gene>
    <name evidence="1" type="ORF">MLD38_015446</name>
</gene>